<accession>A0A812KW31</accession>
<keyword evidence="2" id="KW-1185">Reference proteome</keyword>
<evidence type="ECO:0000313" key="1">
    <source>
        <dbReference type="EMBL" id="CAE7237140.1"/>
    </source>
</evidence>
<dbReference type="AlphaFoldDB" id="A0A812KW31"/>
<feature type="non-terminal residue" evidence="1">
    <location>
        <position position="1"/>
    </location>
</feature>
<organism evidence="1 2">
    <name type="scientific">Symbiodinium natans</name>
    <dbReference type="NCBI Taxonomy" id="878477"/>
    <lineage>
        <taxon>Eukaryota</taxon>
        <taxon>Sar</taxon>
        <taxon>Alveolata</taxon>
        <taxon>Dinophyceae</taxon>
        <taxon>Suessiales</taxon>
        <taxon>Symbiodiniaceae</taxon>
        <taxon>Symbiodinium</taxon>
    </lineage>
</organism>
<dbReference type="Proteomes" id="UP000604046">
    <property type="component" value="Unassembled WGS sequence"/>
</dbReference>
<dbReference type="OrthoDB" id="1932527at2759"/>
<dbReference type="EMBL" id="CAJNDS010000845">
    <property type="protein sequence ID" value="CAE7237140.1"/>
    <property type="molecule type" value="Genomic_DNA"/>
</dbReference>
<evidence type="ECO:0000313" key="2">
    <source>
        <dbReference type="Proteomes" id="UP000604046"/>
    </source>
</evidence>
<name>A0A812KW31_9DINO</name>
<gene>
    <name evidence="1" type="primary">STRN3</name>
    <name evidence="1" type="ORF">SNAT2548_LOCUS10279</name>
</gene>
<proteinExistence type="predicted"/>
<reference evidence="1" key="1">
    <citation type="submission" date="2021-02" db="EMBL/GenBank/DDBJ databases">
        <authorList>
            <person name="Dougan E. K."/>
            <person name="Rhodes N."/>
            <person name="Thang M."/>
            <person name="Chan C."/>
        </authorList>
    </citation>
    <scope>NUCLEOTIDE SEQUENCE</scope>
</reference>
<protein>
    <submittedName>
        <fullName evidence="1">STRN3 protein</fullName>
    </submittedName>
</protein>
<comment type="caution">
    <text evidence="1">The sequence shown here is derived from an EMBL/GenBank/DDBJ whole genome shotgun (WGS) entry which is preliminary data.</text>
</comment>
<sequence>MQVDTAPEHAADTMLRHLFGEDLSPEELLELEDGLFLFECMAEYTLAVGNTVTAIRKEEWAFKVRETERLVGLGRISQALHRLTSLGLASDTPAVRAALLAKFPAIPPGREVVGRHPAAPPGHIEMDVFLRALRSFAVGVGPGPDGLRAEFLKSMIGDSEDDPVLLYMRDFAQLLGDGLAPTYLRPWLAGGQLIGVGKHDSLGRPIALIADARPIVMGLTWRKLVFKCTLQMDKATLRERLLPDQMAVGVVCGAEAMLHATREWLASNRHQPDCVLLQTDISNAFNTLLPAQFLQDAATYAPASARFAEYYYGTPSRLVYQRESVECARGQQGCPLMAPLFCLSRCRLIEEARRNNPRPSPGFSPAFADDSFSGGSVDEVWEQFRQELQLADAYGLHVDPRKCTLYLLAGERFRGDVSRFQSLGVRKVTGADVLMLKTPISENADFLQSFQEEKQG</sequence>